<keyword evidence="2" id="KW-0472">Membrane</keyword>
<reference evidence="3" key="2">
    <citation type="submission" date="2024-05" db="EMBL/GenBank/DDBJ databases">
        <authorList>
            <person name="Wolfe A."/>
        </authorList>
    </citation>
    <scope>NUCLEOTIDE SEQUENCE</scope>
    <source>
        <strain evidence="3">UMB1064</strain>
    </source>
</reference>
<evidence type="ECO:0000256" key="2">
    <source>
        <dbReference type="SAM" id="Phobius"/>
    </source>
</evidence>
<evidence type="ECO:0000313" key="4">
    <source>
        <dbReference type="Proteomes" id="UP001223646"/>
    </source>
</evidence>
<proteinExistence type="predicted"/>
<reference evidence="3" key="1">
    <citation type="submission" date="2023-05" db="EMBL/GenBank/DDBJ databases">
        <authorList>
            <person name="Du J."/>
        </authorList>
    </citation>
    <scope>NUCLEOTIDE SEQUENCE</scope>
    <source>
        <strain evidence="3">UMB1064</strain>
    </source>
</reference>
<feature type="region of interest" description="Disordered" evidence="1">
    <location>
        <begin position="1"/>
        <end position="28"/>
    </location>
</feature>
<keyword evidence="2" id="KW-0812">Transmembrane</keyword>
<feature type="transmembrane region" description="Helical" evidence="2">
    <location>
        <begin position="31"/>
        <end position="50"/>
    </location>
</feature>
<name>A0AAW9SWL5_CORAY</name>
<feature type="compositionally biased region" description="Basic and acidic residues" evidence="1">
    <location>
        <begin position="17"/>
        <end position="27"/>
    </location>
</feature>
<sequence>MTPTERSSAAVVSDESVETRQGRDPRQSPKVRGLGVFAGLLMIAAAIVAGREAIISANSSGDTSWLQPVFDWFSNPQGSAASWVLLLVGILAAIYGLGQLIAVFLPAPRRYVRVDDDGNLPVWMHESDYQEIQNGTALASGTHGGYEGDDK</sequence>
<dbReference type="AlphaFoldDB" id="A0AAW9SWL5"/>
<dbReference type="Proteomes" id="UP001223646">
    <property type="component" value="Unassembled WGS sequence"/>
</dbReference>
<gene>
    <name evidence="3" type="ORF">QP460_001990</name>
</gene>
<evidence type="ECO:0000256" key="1">
    <source>
        <dbReference type="SAM" id="MobiDB-lite"/>
    </source>
</evidence>
<keyword evidence="2" id="KW-1133">Transmembrane helix</keyword>
<organism evidence="3 4">
    <name type="scientific">Corynebacterium amycolatum</name>
    <dbReference type="NCBI Taxonomy" id="43765"/>
    <lineage>
        <taxon>Bacteria</taxon>
        <taxon>Bacillati</taxon>
        <taxon>Actinomycetota</taxon>
        <taxon>Actinomycetes</taxon>
        <taxon>Mycobacteriales</taxon>
        <taxon>Corynebacteriaceae</taxon>
        <taxon>Corynebacterium</taxon>
    </lineage>
</organism>
<feature type="transmembrane region" description="Helical" evidence="2">
    <location>
        <begin position="80"/>
        <end position="105"/>
    </location>
</feature>
<evidence type="ECO:0000313" key="3">
    <source>
        <dbReference type="EMBL" id="MEO3716363.1"/>
    </source>
</evidence>
<accession>A0AAW9SWL5</accession>
<dbReference type="EMBL" id="JASOOY020000007">
    <property type="protein sequence ID" value="MEO3716363.1"/>
    <property type="molecule type" value="Genomic_DNA"/>
</dbReference>
<protein>
    <submittedName>
        <fullName evidence="3">Uncharacterized protein</fullName>
    </submittedName>
</protein>
<dbReference type="RefSeq" id="WP_070566798.1">
    <property type="nucleotide sequence ID" value="NZ_JAKRDD010000012.1"/>
</dbReference>
<comment type="caution">
    <text evidence="3">The sequence shown here is derived from an EMBL/GenBank/DDBJ whole genome shotgun (WGS) entry which is preliminary data.</text>
</comment>